<dbReference type="EMBL" id="JACHDB010000001">
    <property type="protein sequence ID" value="MBB5433409.1"/>
    <property type="molecule type" value="Genomic_DNA"/>
</dbReference>
<dbReference type="InterPro" id="IPR005330">
    <property type="entry name" value="MHYT_dom"/>
</dbReference>
<evidence type="ECO:0000259" key="3">
    <source>
        <dbReference type="PROSITE" id="PS50924"/>
    </source>
</evidence>
<dbReference type="AlphaFoldDB" id="A0A7W8QNU8"/>
<dbReference type="PROSITE" id="PS50924">
    <property type="entry name" value="MHYT"/>
    <property type="match status" value="1"/>
</dbReference>
<keyword evidence="1" id="KW-0472">Membrane</keyword>
<feature type="transmembrane region" description="Helical" evidence="1">
    <location>
        <begin position="142"/>
        <end position="162"/>
    </location>
</feature>
<evidence type="ECO:0000256" key="1">
    <source>
        <dbReference type="PROSITE-ProRule" id="PRU00244"/>
    </source>
</evidence>
<accession>A0A7W8QNU8</accession>
<reference evidence="4 5" key="1">
    <citation type="submission" date="2020-08" db="EMBL/GenBank/DDBJ databases">
        <title>Sequencing the genomes of 1000 actinobacteria strains.</title>
        <authorList>
            <person name="Klenk H.-P."/>
        </authorList>
    </citation>
    <scope>NUCLEOTIDE SEQUENCE [LARGE SCALE GENOMIC DNA]</scope>
    <source>
        <strain evidence="4 5">DSM 44551</strain>
    </source>
</reference>
<proteinExistence type="predicted"/>
<evidence type="ECO:0000256" key="2">
    <source>
        <dbReference type="SAM" id="MobiDB-lite"/>
    </source>
</evidence>
<feature type="transmembrane region" description="Helical" evidence="1">
    <location>
        <begin position="42"/>
        <end position="67"/>
    </location>
</feature>
<feature type="transmembrane region" description="Helical" evidence="1">
    <location>
        <begin position="107"/>
        <end position="127"/>
    </location>
</feature>
<keyword evidence="1" id="KW-1133">Transmembrane helix</keyword>
<gene>
    <name evidence="4" type="ORF">HDA36_003493</name>
</gene>
<protein>
    <submittedName>
        <fullName evidence="4">NO-binding membrane sensor protein with MHYT domain</fullName>
    </submittedName>
</protein>
<feature type="domain" description="MHYT" evidence="3">
    <location>
        <begin position="7"/>
        <end position="196"/>
    </location>
</feature>
<dbReference type="Proteomes" id="UP000572635">
    <property type="component" value="Unassembled WGS sequence"/>
</dbReference>
<dbReference type="GO" id="GO:0016020">
    <property type="term" value="C:membrane"/>
    <property type="evidence" value="ECO:0007669"/>
    <property type="project" value="UniProtKB-UniRule"/>
</dbReference>
<comment type="caution">
    <text evidence="4">The sequence shown here is derived from an EMBL/GenBank/DDBJ whole genome shotgun (WGS) entry which is preliminary data.</text>
</comment>
<dbReference type="PANTHER" id="PTHR35152:SF1">
    <property type="entry name" value="DOMAIN SIGNALLING PROTEIN, PUTATIVE (AFU_ORTHOLOGUE AFUA_5G11310)-RELATED"/>
    <property type="match status" value="1"/>
</dbReference>
<feature type="transmembrane region" description="Helical" evidence="1">
    <location>
        <begin position="213"/>
        <end position="235"/>
    </location>
</feature>
<feature type="compositionally biased region" description="Basic and acidic residues" evidence="2">
    <location>
        <begin position="240"/>
        <end position="258"/>
    </location>
</feature>
<feature type="region of interest" description="Disordered" evidence="2">
    <location>
        <begin position="240"/>
        <end position="270"/>
    </location>
</feature>
<keyword evidence="1" id="KW-0812">Transmembrane</keyword>
<feature type="transmembrane region" description="Helical" evidence="1">
    <location>
        <begin position="79"/>
        <end position="100"/>
    </location>
</feature>
<keyword evidence="5" id="KW-1185">Reference proteome</keyword>
<evidence type="ECO:0000313" key="4">
    <source>
        <dbReference type="EMBL" id="MBB5433409.1"/>
    </source>
</evidence>
<name>A0A7W8QNU8_9ACTN</name>
<dbReference type="PANTHER" id="PTHR35152">
    <property type="entry name" value="DOMAIN SIGNALLING PROTEIN, PUTATIVE (AFU_ORTHOLOGUE AFUA_5G11310)-RELATED"/>
    <property type="match status" value="1"/>
</dbReference>
<organism evidence="4 5">
    <name type="scientific">Nocardiopsis composta</name>
    <dbReference type="NCBI Taxonomy" id="157465"/>
    <lineage>
        <taxon>Bacteria</taxon>
        <taxon>Bacillati</taxon>
        <taxon>Actinomycetota</taxon>
        <taxon>Actinomycetes</taxon>
        <taxon>Streptosporangiales</taxon>
        <taxon>Nocardiopsidaceae</taxon>
        <taxon>Nocardiopsis</taxon>
    </lineage>
</organism>
<dbReference type="RefSeq" id="WP_184393128.1">
    <property type="nucleotide sequence ID" value="NZ_BAAAJD010000113.1"/>
</dbReference>
<sequence>MVEHYAYGLWTPVLAYAVSVLGSFLGLRCATRARGRGGPGQAGWIAMGAVSIGGVGVWAMHFIAMLGFRIHGAPIRYDLTLTVVSAVIPMAVMALALYLIIVGGRRWALPVSGAVVAVGVVSMHYLGMASMNGHAGMGHDPVFVAAACAIALVASVVALWFVGHLWTVGSTLAGALVMGVAVSAMHYTAMMGVVVGEHAGHGETPAGIPALDFLTPLIVGPGVFLITGFLLLMMLPDERREREREQKRRQREERRRPAAPEPARGGDVWS</sequence>
<feature type="transmembrane region" description="Helical" evidence="1">
    <location>
        <begin position="6"/>
        <end position="30"/>
    </location>
</feature>
<evidence type="ECO:0000313" key="5">
    <source>
        <dbReference type="Proteomes" id="UP000572635"/>
    </source>
</evidence>
<feature type="transmembrane region" description="Helical" evidence="1">
    <location>
        <begin position="174"/>
        <end position="193"/>
    </location>
</feature>
<dbReference type="Pfam" id="PF03707">
    <property type="entry name" value="MHYT"/>
    <property type="match status" value="2"/>
</dbReference>